<dbReference type="InterPro" id="IPR018501">
    <property type="entry name" value="DDT_dom"/>
</dbReference>
<keyword evidence="3" id="KW-1133">Transmembrane helix</keyword>
<evidence type="ECO:0000313" key="5">
    <source>
        <dbReference type="EMBL" id="KAG0450148.1"/>
    </source>
</evidence>
<accession>A0A835PCQ7</accession>
<feature type="transmembrane region" description="Helical" evidence="3">
    <location>
        <begin position="26"/>
        <end position="46"/>
    </location>
</feature>
<dbReference type="PANTHER" id="PTHR15546:SF2">
    <property type="entry name" value="DDT DOMAIN-CONTAINING PROTEIN DDB_G0282237"/>
    <property type="match status" value="1"/>
</dbReference>
<dbReference type="AlphaFoldDB" id="A0A835PCQ7"/>
<organism evidence="5 6">
    <name type="scientific">Vanilla planifolia</name>
    <name type="common">Vanilla</name>
    <dbReference type="NCBI Taxonomy" id="51239"/>
    <lineage>
        <taxon>Eukaryota</taxon>
        <taxon>Viridiplantae</taxon>
        <taxon>Streptophyta</taxon>
        <taxon>Embryophyta</taxon>
        <taxon>Tracheophyta</taxon>
        <taxon>Spermatophyta</taxon>
        <taxon>Magnoliopsida</taxon>
        <taxon>Liliopsida</taxon>
        <taxon>Asparagales</taxon>
        <taxon>Orchidaceae</taxon>
        <taxon>Vanilloideae</taxon>
        <taxon>Vanilleae</taxon>
        <taxon>Vanilla</taxon>
    </lineage>
</organism>
<dbReference type="SMART" id="SM00571">
    <property type="entry name" value="DDT"/>
    <property type="match status" value="1"/>
</dbReference>
<dbReference type="InterPro" id="IPR053271">
    <property type="entry name" value="DDT_domain"/>
</dbReference>
<dbReference type="Pfam" id="PF02791">
    <property type="entry name" value="DDT"/>
    <property type="match status" value="1"/>
</dbReference>
<name>A0A835PCQ7_VANPL</name>
<keyword evidence="3" id="KW-0472">Membrane</keyword>
<sequence>MILSLQIDLHYLLILDLPIQCVGDLLWFWNFCISFWQVVAFVAILFEDFENAICYKDSELMLILESHSAILNLLIKDGGDYFMAIQNKKQKFKVKLTNWAEYLCHFLDEG</sequence>
<feature type="domain" description="DDT" evidence="4">
    <location>
        <begin position="19"/>
        <end position="80"/>
    </location>
</feature>
<evidence type="ECO:0000259" key="4">
    <source>
        <dbReference type="PROSITE" id="PS50827"/>
    </source>
</evidence>
<keyword evidence="2" id="KW-0539">Nucleus</keyword>
<keyword evidence="3" id="KW-0812">Transmembrane</keyword>
<gene>
    <name evidence="5" type="ORF">HPP92_026897</name>
</gene>
<dbReference type="GO" id="GO:0005634">
    <property type="term" value="C:nucleus"/>
    <property type="evidence" value="ECO:0007669"/>
    <property type="project" value="UniProtKB-SubCell"/>
</dbReference>
<evidence type="ECO:0000256" key="1">
    <source>
        <dbReference type="ARBA" id="ARBA00004123"/>
    </source>
</evidence>
<evidence type="ECO:0000256" key="2">
    <source>
        <dbReference type="ARBA" id="ARBA00023242"/>
    </source>
</evidence>
<proteinExistence type="predicted"/>
<dbReference type="OrthoDB" id="332390at2759"/>
<evidence type="ECO:0000313" key="6">
    <source>
        <dbReference type="Proteomes" id="UP000639772"/>
    </source>
</evidence>
<comment type="caution">
    <text evidence="5">The sequence shown here is derived from an EMBL/GenBank/DDBJ whole genome shotgun (WGS) entry which is preliminary data.</text>
</comment>
<evidence type="ECO:0000256" key="3">
    <source>
        <dbReference type="SAM" id="Phobius"/>
    </source>
</evidence>
<dbReference type="Proteomes" id="UP000639772">
    <property type="component" value="Unassembled WGS sequence"/>
</dbReference>
<comment type="subcellular location">
    <subcellularLocation>
        <location evidence="1">Nucleus</location>
    </subcellularLocation>
</comment>
<dbReference type="PROSITE" id="PS50827">
    <property type="entry name" value="DDT"/>
    <property type="match status" value="1"/>
</dbReference>
<dbReference type="EMBL" id="JADCNM010000135">
    <property type="protein sequence ID" value="KAG0450148.1"/>
    <property type="molecule type" value="Genomic_DNA"/>
</dbReference>
<protein>
    <recommendedName>
        <fullName evidence="4">DDT domain-containing protein</fullName>
    </recommendedName>
</protein>
<dbReference type="PANTHER" id="PTHR15546">
    <property type="entry name" value="BROMODOMAIN ADJACENT TO ZINC FINGER DOMAIN, 2A"/>
    <property type="match status" value="1"/>
</dbReference>
<reference evidence="5 6" key="1">
    <citation type="journal article" date="2020" name="Nat. Food">
        <title>A phased Vanilla planifolia genome enables genetic improvement of flavour and production.</title>
        <authorList>
            <person name="Hasing T."/>
            <person name="Tang H."/>
            <person name="Brym M."/>
            <person name="Khazi F."/>
            <person name="Huang T."/>
            <person name="Chambers A.H."/>
        </authorList>
    </citation>
    <scope>NUCLEOTIDE SEQUENCE [LARGE SCALE GENOMIC DNA]</scope>
    <source>
        <tissue evidence="5">Leaf</tissue>
    </source>
</reference>